<dbReference type="EMBL" id="QRHZ01000001">
    <property type="protein sequence ID" value="RHG20106.1"/>
    <property type="molecule type" value="Genomic_DNA"/>
</dbReference>
<comment type="caution">
    <text evidence="2">The sequence shown here is derived from an EMBL/GenBank/DDBJ whole genome shotgun (WGS) entry which is preliminary data.</text>
</comment>
<accession>A0A415HVP9</accession>
<reference evidence="3 4" key="1">
    <citation type="submission" date="2018-08" db="EMBL/GenBank/DDBJ databases">
        <title>A genome reference for cultivated species of the human gut microbiota.</title>
        <authorList>
            <person name="Zou Y."/>
            <person name="Xue W."/>
            <person name="Luo G."/>
        </authorList>
    </citation>
    <scope>NUCLEOTIDE SEQUENCE [LARGE SCALE GENOMIC DNA]</scope>
    <source>
        <strain evidence="2 4">AF39-4</strain>
        <strain evidence="1 3">AM22-9LB</strain>
    </source>
</reference>
<dbReference type="AlphaFoldDB" id="A0A415HVP9"/>
<gene>
    <name evidence="2" type="ORF">DW040_03155</name>
    <name evidence="1" type="ORF">DW272_02545</name>
</gene>
<proteinExistence type="predicted"/>
<sequence>MQIIHAISDNLEALYIDGELVSEGSHIDFDDTLSLLATQANTKNEKIYFESVSVDQDWLENWSCFPSHFHHIPKDMICIN</sequence>
<protein>
    <submittedName>
        <fullName evidence="2">Uncharacterized protein</fullName>
    </submittedName>
</protein>
<evidence type="ECO:0000313" key="4">
    <source>
        <dbReference type="Proteomes" id="UP000284267"/>
    </source>
</evidence>
<organism evidence="2 4">
    <name type="scientific">Blautia obeum</name>
    <dbReference type="NCBI Taxonomy" id="40520"/>
    <lineage>
        <taxon>Bacteria</taxon>
        <taxon>Bacillati</taxon>
        <taxon>Bacillota</taxon>
        <taxon>Clostridia</taxon>
        <taxon>Lachnospirales</taxon>
        <taxon>Lachnospiraceae</taxon>
        <taxon>Blautia</taxon>
    </lineage>
</organism>
<dbReference type="Proteomes" id="UP000284267">
    <property type="component" value="Unassembled WGS sequence"/>
</dbReference>
<evidence type="ECO:0000313" key="2">
    <source>
        <dbReference type="EMBL" id="RHK98321.1"/>
    </source>
</evidence>
<name>A0A415HVP9_9FIRM</name>
<evidence type="ECO:0000313" key="1">
    <source>
        <dbReference type="EMBL" id="RHG20106.1"/>
    </source>
</evidence>
<evidence type="ECO:0000313" key="3">
    <source>
        <dbReference type="Proteomes" id="UP000284220"/>
    </source>
</evidence>
<dbReference type="EMBL" id="QROE01000001">
    <property type="protein sequence ID" value="RHK98321.1"/>
    <property type="molecule type" value="Genomic_DNA"/>
</dbReference>
<dbReference type="RefSeq" id="WP_118197428.1">
    <property type="nucleotide sequence ID" value="NZ_CABJDZ010000001.1"/>
</dbReference>
<dbReference type="Proteomes" id="UP000284220">
    <property type="component" value="Unassembled WGS sequence"/>
</dbReference>